<dbReference type="FunFam" id="3.40.50.150:FF:000243">
    <property type="entry name" value="tRNA (guanine(26)-N(2))-dimethyltransferase"/>
    <property type="match status" value="1"/>
</dbReference>
<keyword evidence="9" id="KW-0732">Signal</keyword>
<keyword evidence="8" id="KW-0812">Transmembrane</keyword>
<keyword evidence="2 7" id="KW-0489">Methyltransferase</keyword>
<dbReference type="Gene3D" id="3.30.56.70">
    <property type="entry name" value="N2,N2-dimethylguanosine tRNA methyltransferase, C-terminal domain"/>
    <property type="match status" value="1"/>
</dbReference>
<dbReference type="PROSITE" id="PS51626">
    <property type="entry name" value="SAM_MT_TRM1"/>
    <property type="match status" value="1"/>
</dbReference>
<evidence type="ECO:0000256" key="3">
    <source>
        <dbReference type="ARBA" id="ARBA00022679"/>
    </source>
</evidence>
<dbReference type="InterPro" id="IPR042296">
    <property type="entry name" value="tRNA_met_Trm1_C"/>
</dbReference>
<organism evidence="10 11">
    <name type="scientific">Macleaya cordata</name>
    <name type="common">Five-seeded plume-poppy</name>
    <name type="synonym">Bocconia cordata</name>
    <dbReference type="NCBI Taxonomy" id="56857"/>
    <lineage>
        <taxon>Eukaryota</taxon>
        <taxon>Viridiplantae</taxon>
        <taxon>Streptophyta</taxon>
        <taxon>Embryophyta</taxon>
        <taxon>Tracheophyta</taxon>
        <taxon>Spermatophyta</taxon>
        <taxon>Magnoliopsida</taxon>
        <taxon>Ranunculales</taxon>
        <taxon>Papaveraceae</taxon>
        <taxon>Papaveroideae</taxon>
        <taxon>Macleaya</taxon>
    </lineage>
</organism>
<evidence type="ECO:0000256" key="6">
    <source>
        <dbReference type="ARBA" id="ARBA00022884"/>
    </source>
</evidence>
<dbReference type="PANTHER" id="PTHR36768:SF1">
    <property type="entry name" value="ATP-DEPENDENT HELICASE_DEOXYRIBONUCLEASE SUBUNIT B"/>
    <property type="match status" value="1"/>
</dbReference>
<sequence length="671" mass="75525">MARNFRVSISETTILLFLFCCLSSFTSISLAYRPGDIVPISKMGQYHSSRTVWHDMIGRQCPIFAVNREVLVPLAKPTGYTGADPYKISFQVGREKFLIPWLLLINRKGPEVPMIDVSLRYSGNDLHGVTAKVVDMPHHYVEIHPDIRKQFWDPEHWPKHVLVRYTWEEQSEIDVATGFYVLFGSGLVMSFILAIYVLQSSQDKLARLSTVGLIANKGQDFLSKREHTFVMAMPEWIVEINNEADLENPNPRNTSLLHCSLPNSLQTLTLETNEHCDSKKETERGLEFEAGGSFFRHESAIGRDLGVLAASLYKESKGNLRVLDAMCGCGIRSLRYLVQAKADFVWANDANDDYRRTITLNLSQEDNRVSEGERKWVVTHFDANRVMAECYLQRDFFDLIDVDSFGSDSSFVRSAFGALKLDGLLYVTSTDGYSSGGHRPHHSLASYGAYVRPMPYSNEVGLRMLIGGAIRDASVLGYRVTPLFSYYSYHGPVFRVMLRVNRGKLPDSRHYGFISYCTQCGNSQAFSWGQLGQIYCSCNKEEVPHPLIVSGPLWTGPLHDTTYVTEMLKLAEQWGWAGSGSGTGTDLEKLLTQMIDESDPELPFGYIKLDEVASRAKVNSPPLRTMMSTLRKEGYAASRSHIASNALKTNCPMDVCVRLARDLQQWSIVEG</sequence>
<gene>
    <name evidence="10" type="ORF">BVC80_1837g63</name>
</gene>
<dbReference type="AlphaFoldDB" id="A0A200R3J6"/>
<keyword evidence="8" id="KW-1133">Transmembrane helix</keyword>
<keyword evidence="4 7" id="KW-0949">S-adenosyl-L-methionine</keyword>
<feature type="transmembrane region" description="Helical" evidence="8">
    <location>
        <begin position="179"/>
        <end position="198"/>
    </location>
</feature>
<dbReference type="FunFam" id="3.30.56.70:FF:000001">
    <property type="entry name" value="tRNA (guanine(26)-N(2))-dimethyltransferase"/>
    <property type="match status" value="1"/>
</dbReference>
<keyword evidence="5 7" id="KW-0819">tRNA processing</keyword>
<dbReference type="EMBL" id="MVGT01000438">
    <property type="protein sequence ID" value="OVA17265.1"/>
    <property type="molecule type" value="Genomic_DNA"/>
</dbReference>
<comment type="similarity">
    <text evidence="7">Belongs to the class I-like SAM-binding methyltransferase superfamily. Trm1 family.</text>
</comment>
<evidence type="ECO:0000313" key="10">
    <source>
        <dbReference type="EMBL" id="OVA17265.1"/>
    </source>
</evidence>
<evidence type="ECO:0000256" key="5">
    <source>
        <dbReference type="ARBA" id="ARBA00022694"/>
    </source>
</evidence>
<comment type="caution">
    <text evidence="10">The sequence shown here is derived from an EMBL/GenBank/DDBJ whole genome shotgun (WGS) entry which is preliminary data.</text>
</comment>
<evidence type="ECO:0000256" key="2">
    <source>
        <dbReference type="ARBA" id="ARBA00022603"/>
    </source>
</evidence>
<dbReference type="GO" id="GO:0016423">
    <property type="term" value="F:tRNA (guanine) methyltransferase activity"/>
    <property type="evidence" value="ECO:0007669"/>
    <property type="project" value="InterPro"/>
</dbReference>
<dbReference type="Proteomes" id="UP000195402">
    <property type="component" value="Unassembled WGS sequence"/>
</dbReference>
<dbReference type="InterPro" id="IPR029063">
    <property type="entry name" value="SAM-dependent_MTases_sf"/>
</dbReference>
<dbReference type="GO" id="GO:0000049">
    <property type="term" value="F:tRNA binding"/>
    <property type="evidence" value="ECO:0007669"/>
    <property type="project" value="UniProtKB-UniRule"/>
</dbReference>
<keyword evidence="1 7" id="KW-0820">tRNA-binding</keyword>
<keyword evidence="8" id="KW-0472">Membrane</keyword>
<dbReference type="GO" id="GO:0032259">
    <property type="term" value="P:methylation"/>
    <property type="evidence" value="ECO:0007669"/>
    <property type="project" value="UniProtKB-UniRule"/>
</dbReference>
<protein>
    <submittedName>
        <fullName evidence="10">tRNA (Guanine(26)-N(2))-dimethyltransferase</fullName>
    </submittedName>
</protein>
<feature type="signal peptide" evidence="9">
    <location>
        <begin position="1"/>
        <end position="31"/>
    </location>
</feature>
<accession>A0A200R3J6</accession>
<dbReference type="PANTHER" id="PTHR36768">
    <property type="entry name" value="ATP-DEPENDENT HELICASE/DEOXYRIBONUCLEASE SUBUNIT B"/>
    <property type="match status" value="1"/>
</dbReference>
<dbReference type="OrthoDB" id="6349953at2759"/>
<dbReference type="STRING" id="56857.A0A200R3J6"/>
<evidence type="ECO:0000256" key="7">
    <source>
        <dbReference type="PROSITE-ProRule" id="PRU00958"/>
    </source>
</evidence>
<dbReference type="FunCoup" id="A0A200R3J6">
    <property type="interactions" value="307"/>
</dbReference>
<evidence type="ECO:0000256" key="1">
    <source>
        <dbReference type="ARBA" id="ARBA00022555"/>
    </source>
</evidence>
<evidence type="ECO:0000256" key="8">
    <source>
        <dbReference type="SAM" id="Phobius"/>
    </source>
</evidence>
<dbReference type="OMA" id="RQCPIFA"/>
<dbReference type="InParanoid" id="A0A200R3J6"/>
<proteinExistence type="inferred from homology"/>
<keyword evidence="11" id="KW-1185">Reference proteome</keyword>
<dbReference type="Pfam" id="PF02005">
    <property type="entry name" value="TRM"/>
    <property type="match status" value="1"/>
</dbReference>
<feature type="chain" id="PRO_5012532618" evidence="9">
    <location>
        <begin position="32"/>
        <end position="671"/>
    </location>
</feature>
<evidence type="ECO:0000256" key="9">
    <source>
        <dbReference type="SAM" id="SignalP"/>
    </source>
</evidence>
<reference evidence="10 11" key="1">
    <citation type="journal article" date="2017" name="Mol. Plant">
        <title>The Genome of Medicinal Plant Macleaya cordata Provides New Insights into Benzylisoquinoline Alkaloids Metabolism.</title>
        <authorList>
            <person name="Liu X."/>
            <person name="Liu Y."/>
            <person name="Huang P."/>
            <person name="Ma Y."/>
            <person name="Qing Z."/>
            <person name="Tang Q."/>
            <person name="Cao H."/>
            <person name="Cheng P."/>
            <person name="Zheng Y."/>
            <person name="Yuan Z."/>
            <person name="Zhou Y."/>
            <person name="Liu J."/>
            <person name="Tang Z."/>
            <person name="Zhuo Y."/>
            <person name="Zhang Y."/>
            <person name="Yu L."/>
            <person name="Huang J."/>
            <person name="Yang P."/>
            <person name="Peng Q."/>
            <person name="Zhang J."/>
            <person name="Jiang W."/>
            <person name="Zhang Z."/>
            <person name="Lin K."/>
            <person name="Ro D.K."/>
            <person name="Chen X."/>
            <person name="Xiong X."/>
            <person name="Shang Y."/>
            <person name="Huang S."/>
            <person name="Zeng J."/>
        </authorList>
    </citation>
    <scope>NUCLEOTIDE SEQUENCE [LARGE SCALE GENOMIC DNA]</scope>
    <source>
        <strain evidence="11">cv. BLH2017</strain>
        <tissue evidence="10">Root</tissue>
    </source>
</reference>
<keyword evidence="3 7" id="KW-0808">Transferase</keyword>
<dbReference type="SUPFAM" id="SSF53335">
    <property type="entry name" value="S-adenosyl-L-methionine-dependent methyltransferases"/>
    <property type="match status" value="1"/>
</dbReference>
<dbReference type="InterPro" id="IPR002905">
    <property type="entry name" value="Trm1"/>
</dbReference>
<name>A0A200R3J6_MACCD</name>
<keyword evidence="6 7" id="KW-0694">RNA-binding</keyword>
<dbReference type="Gene3D" id="3.40.50.150">
    <property type="entry name" value="Vaccinia Virus protein VP39"/>
    <property type="match status" value="1"/>
</dbReference>
<evidence type="ECO:0000313" key="11">
    <source>
        <dbReference type="Proteomes" id="UP000195402"/>
    </source>
</evidence>
<evidence type="ECO:0000256" key="4">
    <source>
        <dbReference type="ARBA" id="ARBA00022691"/>
    </source>
</evidence>
<dbReference type="GO" id="GO:0008033">
    <property type="term" value="P:tRNA processing"/>
    <property type="evidence" value="ECO:0007669"/>
    <property type="project" value="UniProtKB-UniRule"/>
</dbReference>